<feature type="domain" description="4Fe-4S ferredoxin-type" evidence="1">
    <location>
        <begin position="183"/>
        <end position="218"/>
    </location>
</feature>
<comment type="caution">
    <text evidence="2">The sequence shown here is derived from an EMBL/GenBank/DDBJ whole genome shotgun (WGS) entry which is preliminary data.</text>
</comment>
<evidence type="ECO:0000313" key="3">
    <source>
        <dbReference type="Proteomes" id="UP000706172"/>
    </source>
</evidence>
<dbReference type="PANTHER" id="PTHR42827">
    <property type="entry name" value="IRON-SULFUR CLUSTER-BINDING PROTEIN-RELATED"/>
    <property type="match status" value="1"/>
</dbReference>
<organism evidence="2 3">
    <name type="scientific">Desulfotignum balticum</name>
    <dbReference type="NCBI Taxonomy" id="115781"/>
    <lineage>
        <taxon>Bacteria</taxon>
        <taxon>Pseudomonadati</taxon>
        <taxon>Thermodesulfobacteriota</taxon>
        <taxon>Desulfobacteria</taxon>
        <taxon>Desulfobacterales</taxon>
        <taxon>Desulfobacteraceae</taxon>
        <taxon>Desulfotignum</taxon>
    </lineage>
</organism>
<protein>
    <submittedName>
        <fullName evidence="2">Epoxyqueuosine reductase</fullName>
    </submittedName>
</protein>
<dbReference type="InterPro" id="IPR017896">
    <property type="entry name" value="4Fe4S_Fe-S-bd"/>
</dbReference>
<accession>A0A931G7P3</accession>
<gene>
    <name evidence="2" type="ORF">H0S81_02530</name>
</gene>
<sequence>MMPDSITPDDIRKMIETYVQDYSKTHQVPDYWRKPLAAFAKADDRFEVLPEIAAPDHAFPEELLPGGRSVIVFFVPFNKALAKENHDGDRPCRNWGLAYQTTNTLINRLCERLQQFLEDRGYACALVPATHNFDHEKLMARWSHKHLGYLAGLGRFGVNAQLITPAGCTGRLGSLVTDADLGDSPVVQDKELCLHKNGQACLMCVKRCPVGAVSPETGIDRKKCWERLKENLAVLDTFKDMDPSTHVCAKCQVLLPCSLKAPSVSGAKVGRSDVRGIPAGTGL</sequence>
<reference evidence="2" key="1">
    <citation type="submission" date="2020-07" db="EMBL/GenBank/DDBJ databases">
        <title>Severe corrosion of carbon steel in oil field produced water can be linked to methanogenic archaea containing a special type of NiFe hydrogenase.</title>
        <authorList>
            <person name="Lahme S."/>
            <person name="Mand J."/>
            <person name="Longwell J."/>
            <person name="Smith R."/>
            <person name="Enning D."/>
        </authorList>
    </citation>
    <scope>NUCLEOTIDE SEQUENCE</scope>
    <source>
        <strain evidence="2">MIC098Bin6</strain>
    </source>
</reference>
<dbReference type="PANTHER" id="PTHR42827:SF1">
    <property type="entry name" value="IRON-SULFUR CLUSTER-BINDING PROTEIN"/>
    <property type="match status" value="1"/>
</dbReference>
<evidence type="ECO:0000313" key="2">
    <source>
        <dbReference type="EMBL" id="MBG0778788.1"/>
    </source>
</evidence>
<proteinExistence type="predicted"/>
<dbReference type="Proteomes" id="UP000706172">
    <property type="component" value="Unassembled WGS sequence"/>
</dbReference>
<dbReference type="PROSITE" id="PS51379">
    <property type="entry name" value="4FE4S_FER_2"/>
    <property type="match status" value="1"/>
</dbReference>
<name>A0A931G7P3_9BACT</name>
<dbReference type="AlphaFoldDB" id="A0A931G7P3"/>
<dbReference type="EMBL" id="JACCQK010000108">
    <property type="protein sequence ID" value="MBG0778788.1"/>
    <property type="molecule type" value="Genomic_DNA"/>
</dbReference>
<evidence type="ECO:0000259" key="1">
    <source>
        <dbReference type="PROSITE" id="PS51379"/>
    </source>
</evidence>
<dbReference type="SUPFAM" id="SSF54862">
    <property type="entry name" value="4Fe-4S ferredoxins"/>
    <property type="match status" value="1"/>
</dbReference>